<sequence>MDDNKRVCAPCKGNLRGTLPPCPLKCGSKKCKAYRDKAPLDFSNKPIVWVLGGPGSGKGTQCERIVAKYGFTHLSTGDLLRAEVGSGSERAKCLSSIMEKGGLVPNDIVLELLKEAMAKKFDESKGFLIDGYPREKDQGVAFERVIAPVTVLRCLTGMNLARPSTLAPSRRMIPRAGVRRAGLKRIPVELVLGCPFETHSINVVILYFKASCETLVKRLLGRAASSGRADDNEETIKLRINTFLANNDQVLALYPCKLQTIDAETDVETIFKQVEAILDPLVKARKLLRLYHPLVYEDTIRRHKSLYIKLQICAAHCFSVDKLFHHKRKPSYDAIDIAGTGDCPSSRLVDDCRVTFPHFEPSVGSQHTPIAPERSELSCLLPRLQLCLRSPNPATMLSEAHTQASVSLGVSIWVAALQTAALSHQPNARL</sequence>
<dbReference type="GO" id="GO:0006139">
    <property type="term" value="P:nucleobase-containing compound metabolic process"/>
    <property type="evidence" value="ECO:0007669"/>
    <property type="project" value="InterPro"/>
</dbReference>
<keyword evidence="6" id="KW-1185">Reference proteome</keyword>
<dbReference type="HAMAP" id="MF_00235">
    <property type="entry name" value="Adenylate_kinase_Adk"/>
    <property type="match status" value="1"/>
</dbReference>
<evidence type="ECO:0000256" key="4">
    <source>
        <dbReference type="RuleBase" id="RU003330"/>
    </source>
</evidence>
<name>A0A4C1ZTZ1_EUMVA</name>
<organism evidence="5 6">
    <name type="scientific">Eumeta variegata</name>
    <name type="common">Bagworm moth</name>
    <name type="synonym">Eumeta japonica</name>
    <dbReference type="NCBI Taxonomy" id="151549"/>
    <lineage>
        <taxon>Eukaryota</taxon>
        <taxon>Metazoa</taxon>
        <taxon>Ecdysozoa</taxon>
        <taxon>Arthropoda</taxon>
        <taxon>Hexapoda</taxon>
        <taxon>Insecta</taxon>
        <taxon>Pterygota</taxon>
        <taxon>Neoptera</taxon>
        <taxon>Endopterygota</taxon>
        <taxon>Lepidoptera</taxon>
        <taxon>Glossata</taxon>
        <taxon>Ditrysia</taxon>
        <taxon>Tineoidea</taxon>
        <taxon>Psychidae</taxon>
        <taxon>Oiketicinae</taxon>
        <taxon>Eumeta</taxon>
    </lineage>
</organism>
<evidence type="ECO:0000256" key="3">
    <source>
        <dbReference type="ARBA" id="ARBA00022777"/>
    </source>
</evidence>
<accession>A0A4C1ZTZ1</accession>
<keyword evidence="1 4" id="KW-0808">Transferase</keyword>
<dbReference type="Gene3D" id="3.40.50.300">
    <property type="entry name" value="P-loop containing nucleotide triphosphate hydrolases"/>
    <property type="match status" value="1"/>
</dbReference>
<evidence type="ECO:0000256" key="1">
    <source>
        <dbReference type="ARBA" id="ARBA00022679"/>
    </source>
</evidence>
<evidence type="ECO:0000313" key="6">
    <source>
        <dbReference type="Proteomes" id="UP000299102"/>
    </source>
</evidence>
<dbReference type="GO" id="GO:0019205">
    <property type="term" value="F:nucleobase-containing compound kinase activity"/>
    <property type="evidence" value="ECO:0007669"/>
    <property type="project" value="InterPro"/>
</dbReference>
<keyword evidence="3 4" id="KW-0418">Kinase</keyword>
<dbReference type="InterPro" id="IPR027417">
    <property type="entry name" value="P-loop_NTPase"/>
</dbReference>
<gene>
    <name evidence="5" type="primary">AK1</name>
    <name evidence="5" type="ORF">EVAR_65604_1</name>
</gene>
<dbReference type="STRING" id="151549.A0A4C1ZTZ1"/>
<evidence type="ECO:0000313" key="5">
    <source>
        <dbReference type="EMBL" id="GBP91158.1"/>
    </source>
</evidence>
<dbReference type="GO" id="GO:0005524">
    <property type="term" value="F:ATP binding"/>
    <property type="evidence" value="ECO:0007669"/>
    <property type="project" value="InterPro"/>
</dbReference>
<dbReference type="AlphaFoldDB" id="A0A4C1ZTZ1"/>
<dbReference type="Proteomes" id="UP000299102">
    <property type="component" value="Unassembled WGS sequence"/>
</dbReference>
<protein>
    <submittedName>
        <fullName evidence="5">Adenylate kinase isoenzyme 1</fullName>
    </submittedName>
</protein>
<dbReference type="CDD" id="cd01428">
    <property type="entry name" value="ADK"/>
    <property type="match status" value="1"/>
</dbReference>
<dbReference type="Pfam" id="PF00406">
    <property type="entry name" value="ADK"/>
    <property type="match status" value="1"/>
</dbReference>
<proteinExistence type="inferred from homology"/>
<dbReference type="OrthoDB" id="442176at2759"/>
<evidence type="ECO:0000256" key="2">
    <source>
        <dbReference type="ARBA" id="ARBA00022741"/>
    </source>
</evidence>
<dbReference type="SUPFAM" id="SSF52540">
    <property type="entry name" value="P-loop containing nucleoside triphosphate hydrolases"/>
    <property type="match status" value="1"/>
</dbReference>
<keyword evidence="2" id="KW-0547">Nucleotide-binding</keyword>
<dbReference type="PRINTS" id="PR00094">
    <property type="entry name" value="ADENYLTKNASE"/>
</dbReference>
<dbReference type="PROSITE" id="PS00113">
    <property type="entry name" value="ADENYLATE_KINASE"/>
    <property type="match status" value="1"/>
</dbReference>
<dbReference type="InterPro" id="IPR033690">
    <property type="entry name" value="Adenylat_kinase_CS"/>
</dbReference>
<comment type="caution">
    <text evidence="5">The sequence shown here is derived from an EMBL/GenBank/DDBJ whole genome shotgun (WGS) entry which is preliminary data.</text>
</comment>
<reference evidence="5 6" key="1">
    <citation type="journal article" date="2019" name="Commun. Biol.">
        <title>The bagworm genome reveals a unique fibroin gene that provides high tensile strength.</title>
        <authorList>
            <person name="Kono N."/>
            <person name="Nakamura H."/>
            <person name="Ohtoshi R."/>
            <person name="Tomita M."/>
            <person name="Numata K."/>
            <person name="Arakawa K."/>
        </authorList>
    </citation>
    <scope>NUCLEOTIDE SEQUENCE [LARGE SCALE GENOMIC DNA]</scope>
</reference>
<dbReference type="InterPro" id="IPR000850">
    <property type="entry name" value="Adenylat/UMP-CMP_kin"/>
</dbReference>
<dbReference type="PANTHER" id="PTHR23359">
    <property type="entry name" value="NUCLEOTIDE KINASE"/>
    <property type="match status" value="1"/>
</dbReference>
<comment type="similarity">
    <text evidence="4">Belongs to the adenylate kinase family.</text>
</comment>
<dbReference type="EMBL" id="BGZK01002146">
    <property type="protein sequence ID" value="GBP91158.1"/>
    <property type="molecule type" value="Genomic_DNA"/>
</dbReference>